<evidence type="ECO:0000256" key="6">
    <source>
        <dbReference type="ARBA" id="ARBA00022825"/>
    </source>
</evidence>
<evidence type="ECO:0000259" key="9">
    <source>
        <dbReference type="Pfam" id="PF00082"/>
    </source>
</evidence>
<comment type="similarity">
    <text evidence="1 8">Belongs to the peptidase S1B family.</text>
</comment>
<keyword evidence="5 7" id="KW-0378">Hydrolase</keyword>
<evidence type="ECO:0000256" key="4">
    <source>
        <dbReference type="ARBA" id="ARBA00022729"/>
    </source>
</evidence>
<organism evidence="10 11">
    <name type="scientific">Moheibacter stercoris</name>
    <dbReference type="NCBI Taxonomy" id="1628251"/>
    <lineage>
        <taxon>Bacteria</taxon>
        <taxon>Pseudomonadati</taxon>
        <taxon>Bacteroidota</taxon>
        <taxon>Flavobacteriia</taxon>
        <taxon>Flavobacteriales</taxon>
        <taxon>Weeksellaceae</taxon>
        <taxon>Moheibacter</taxon>
    </lineage>
</organism>
<evidence type="ECO:0000256" key="1">
    <source>
        <dbReference type="ARBA" id="ARBA00008764"/>
    </source>
</evidence>
<keyword evidence="11" id="KW-1185">Reference proteome</keyword>
<name>A0ABV2LUD3_9FLAO</name>
<feature type="active site" description="Charge relay system" evidence="7">
    <location>
        <position position="545"/>
    </location>
</feature>
<dbReference type="SUPFAM" id="SSF50494">
    <property type="entry name" value="Trypsin-like serine proteases"/>
    <property type="match status" value="1"/>
</dbReference>
<dbReference type="Pfam" id="PF00082">
    <property type="entry name" value="Peptidase_S8"/>
    <property type="match status" value="1"/>
</dbReference>
<evidence type="ECO:0000256" key="7">
    <source>
        <dbReference type="PROSITE-ProRule" id="PRU01240"/>
    </source>
</evidence>
<evidence type="ECO:0000256" key="2">
    <source>
        <dbReference type="ARBA" id="ARBA00011073"/>
    </source>
</evidence>
<dbReference type="InterPro" id="IPR036852">
    <property type="entry name" value="Peptidase_S8/S53_dom_sf"/>
</dbReference>
<evidence type="ECO:0000313" key="11">
    <source>
        <dbReference type="Proteomes" id="UP001549146"/>
    </source>
</evidence>
<dbReference type="Pfam" id="PF13365">
    <property type="entry name" value="Trypsin_2"/>
    <property type="match status" value="1"/>
</dbReference>
<dbReference type="InterPro" id="IPR000209">
    <property type="entry name" value="Peptidase_S8/S53_dom"/>
</dbReference>
<feature type="active site" description="Charge relay system" evidence="7">
    <location>
        <position position="751"/>
    </location>
</feature>
<dbReference type="EC" id="3.4.21.-" evidence="8"/>
<dbReference type="PANTHER" id="PTHR43806:SF11">
    <property type="entry name" value="CEREVISIN-RELATED"/>
    <property type="match status" value="1"/>
</dbReference>
<dbReference type="EMBL" id="JBEPMO010000009">
    <property type="protein sequence ID" value="MET3732154.1"/>
    <property type="molecule type" value="Genomic_DNA"/>
</dbReference>
<keyword evidence="3 7" id="KW-0645">Protease</keyword>
<evidence type="ECO:0000256" key="3">
    <source>
        <dbReference type="ARBA" id="ARBA00022670"/>
    </source>
</evidence>
<dbReference type="Gene3D" id="3.40.50.200">
    <property type="entry name" value="Peptidase S8/S53 domain"/>
    <property type="match status" value="1"/>
</dbReference>
<protein>
    <recommendedName>
        <fullName evidence="8">Serine protease</fullName>
        <ecNumber evidence="8">3.4.21.-</ecNumber>
    </recommendedName>
</protein>
<evidence type="ECO:0000256" key="5">
    <source>
        <dbReference type="ARBA" id="ARBA00022801"/>
    </source>
</evidence>
<reference evidence="10 11" key="1">
    <citation type="submission" date="2024-06" db="EMBL/GenBank/DDBJ databases">
        <title>Genomic Encyclopedia of Type Strains, Phase IV (KMG-IV): sequencing the most valuable type-strain genomes for metagenomic binning, comparative biology and taxonomic classification.</title>
        <authorList>
            <person name="Goeker M."/>
        </authorList>
    </citation>
    <scope>NUCLEOTIDE SEQUENCE [LARGE SCALE GENOMIC DNA]</scope>
    <source>
        <strain evidence="10 11">DSM 29388</strain>
    </source>
</reference>
<comment type="similarity">
    <text evidence="2 7">Belongs to the peptidase S8 family.</text>
</comment>
<dbReference type="PANTHER" id="PTHR43806">
    <property type="entry name" value="PEPTIDASE S8"/>
    <property type="match status" value="1"/>
</dbReference>
<dbReference type="InterPro" id="IPR050131">
    <property type="entry name" value="Peptidase_S8_subtilisin-like"/>
</dbReference>
<proteinExistence type="inferred from homology"/>
<dbReference type="Proteomes" id="UP001549146">
    <property type="component" value="Unassembled WGS sequence"/>
</dbReference>
<dbReference type="InterPro" id="IPR009003">
    <property type="entry name" value="Peptidase_S1_PA"/>
</dbReference>
<dbReference type="PRINTS" id="PR00839">
    <property type="entry name" value="V8PROTEASE"/>
</dbReference>
<dbReference type="InterPro" id="IPR008256">
    <property type="entry name" value="Peptidase_S1B"/>
</dbReference>
<dbReference type="RefSeq" id="WP_354509093.1">
    <property type="nucleotide sequence ID" value="NZ_JBEPMO010000009.1"/>
</dbReference>
<keyword evidence="4" id="KW-0732">Signal</keyword>
<accession>A0ABV2LUD3</accession>
<evidence type="ECO:0000256" key="8">
    <source>
        <dbReference type="RuleBase" id="RU004296"/>
    </source>
</evidence>
<dbReference type="Gene3D" id="2.40.10.10">
    <property type="entry name" value="Trypsin-like serine proteases"/>
    <property type="match status" value="2"/>
</dbReference>
<dbReference type="InterPro" id="IPR043504">
    <property type="entry name" value="Peptidase_S1_PA_chymotrypsin"/>
</dbReference>
<gene>
    <name evidence="10" type="ORF">ABID46_001741</name>
</gene>
<keyword evidence="6 7" id="KW-0720">Serine protease</keyword>
<feature type="domain" description="Peptidase S8/S53" evidence="9">
    <location>
        <begin position="544"/>
        <end position="809"/>
    </location>
</feature>
<comment type="caution">
    <text evidence="10">The sequence shown here is derived from an EMBL/GenBank/DDBJ whole genome shotgun (WGS) entry which is preliminary data.</text>
</comment>
<feature type="active site" description="Charge relay system" evidence="7">
    <location>
        <position position="586"/>
    </location>
</feature>
<sequence>MSNLPRKIIAEGAFQRFSKNSEHIEDVKEGIEKTRSGESTLVEIQSNPDILKKRIDREPMPVAMAVERINGTPNFQDILVLRKIFKLADSVGKIVIRTSPSKSVGFGTGFLIAPGIVITNHHVFPNSKSVEHSFIQFNYELNDQGLPRTVKTYHFDPDKLFVTSSLEKDEKDPTSGLDFSIIALKEKSIENEIPITEIPHATLDESLGKIVEGENCVVIQHPQGDYKKIVLKDIRMLTLSEDFLIYESDTLPGSSGAMVLGLGTGEVVALHHSGVPRKNEKGEWLRKDGDIVRAGDPDDAIDWIGNEGIRVSSILKTLKAMKVPRKMQASLNKVLRISTTIDEKDDTNKPKEPTPDPLIVVDDQTKIKPNEPLQHLHFFEIELADNEFLQLDWKENYKKLIPEIVSNEALFPMSTDSEQRKLFYIGIRSNKNPWEIAAYLEDLPQIEIATPDLPVVTDIAKENLIGIQNSDVESTKNRFAQWNESEFLGNWKTSHYTKDFISKKDHESIRKWNRKAVNLPDSLEELKDWNKISEHLSEIKLIQLDTGYTTHSKVLNGYNLIEDEDFMDGNDAKDEMNDGVLQFPGHGARTASIVIGNQKSSFENDGNFGVLYSEGPQRFQLIPYRIAQSVVLIGRGKNLVDAANHAINSGADVMFMCMGSYPRPMIYEVAKSAYDRGVIWVCAAGNEVEMVVAPALYPGTIAVAAFNPNQRPWKGSSYGNTVDIAAPGEDVYVPFEDESLKEIMAYGSGTSYATPHVASAAVLWKAKHQSKLTQYNYPWQIVEAFRYCLKQSASKNKPAHWDSKNYGAGILDIQALLDEPLPKKESLEYAYANNKGKPSWDLGLREGVHYLWQTLVRKIKPGPESYMPEMMLSPRAQTALSSLSTQPIQTVFERTSEGSLDSPILKMYFESYE</sequence>
<dbReference type="SUPFAM" id="SSF52743">
    <property type="entry name" value="Subtilisin-like"/>
    <property type="match status" value="1"/>
</dbReference>
<dbReference type="PROSITE" id="PS51892">
    <property type="entry name" value="SUBTILASE"/>
    <property type="match status" value="1"/>
</dbReference>
<evidence type="ECO:0000313" key="10">
    <source>
        <dbReference type="EMBL" id="MET3732154.1"/>
    </source>
</evidence>